<feature type="domain" description="NERD" evidence="1">
    <location>
        <begin position="30"/>
        <end position="148"/>
    </location>
</feature>
<dbReference type="Pfam" id="PF08378">
    <property type="entry name" value="NERD"/>
    <property type="match status" value="1"/>
</dbReference>
<dbReference type="OrthoDB" id="1874403at2759"/>
<dbReference type="EMBL" id="LFYR01000915">
    <property type="protein sequence ID" value="KMZ67352.1"/>
    <property type="molecule type" value="Genomic_DNA"/>
</dbReference>
<evidence type="ECO:0000313" key="3">
    <source>
        <dbReference type="Proteomes" id="UP000036987"/>
    </source>
</evidence>
<reference evidence="3" key="1">
    <citation type="journal article" date="2016" name="Nature">
        <title>The genome of the seagrass Zostera marina reveals angiosperm adaptation to the sea.</title>
        <authorList>
            <person name="Olsen J.L."/>
            <person name="Rouze P."/>
            <person name="Verhelst B."/>
            <person name="Lin Y.-C."/>
            <person name="Bayer T."/>
            <person name="Collen J."/>
            <person name="Dattolo E."/>
            <person name="De Paoli E."/>
            <person name="Dittami S."/>
            <person name="Maumus F."/>
            <person name="Michel G."/>
            <person name="Kersting A."/>
            <person name="Lauritano C."/>
            <person name="Lohaus R."/>
            <person name="Toepel M."/>
            <person name="Tonon T."/>
            <person name="Vanneste K."/>
            <person name="Amirebrahimi M."/>
            <person name="Brakel J."/>
            <person name="Bostroem C."/>
            <person name="Chovatia M."/>
            <person name="Grimwood J."/>
            <person name="Jenkins J.W."/>
            <person name="Jueterbock A."/>
            <person name="Mraz A."/>
            <person name="Stam W.T."/>
            <person name="Tice H."/>
            <person name="Bornberg-Bauer E."/>
            <person name="Green P.J."/>
            <person name="Pearson G.A."/>
            <person name="Procaccini G."/>
            <person name="Duarte C.M."/>
            <person name="Schmutz J."/>
            <person name="Reusch T.B.H."/>
            <person name="Van de Peer Y."/>
        </authorList>
    </citation>
    <scope>NUCLEOTIDE SEQUENCE [LARGE SCALE GENOMIC DNA]</scope>
    <source>
        <strain evidence="3">cv. Finnish</strain>
    </source>
</reference>
<protein>
    <recommendedName>
        <fullName evidence="1">NERD domain-containing protein</fullName>
    </recommendedName>
</protein>
<dbReference type="PANTHER" id="PTHR35287:SF1">
    <property type="entry name" value="SI:ZFOS-911D5.4"/>
    <property type="match status" value="1"/>
</dbReference>
<proteinExistence type="predicted"/>
<gene>
    <name evidence="2" type="ORF">ZOSMA_26G01010</name>
</gene>
<accession>A0A0K9PGI1</accession>
<keyword evidence="3" id="KW-1185">Reference proteome</keyword>
<evidence type="ECO:0000259" key="1">
    <source>
        <dbReference type="PROSITE" id="PS50965"/>
    </source>
</evidence>
<evidence type="ECO:0000313" key="2">
    <source>
        <dbReference type="EMBL" id="KMZ67352.1"/>
    </source>
</evidence>
<dbReference type="AlphaFoldDB" id="A0A0K9PGI1"/>
<comment type="caution">
    <text evidence="2">The sequence shown here is derived from an EMBL/GenBank/DDBJ whole genome shotgun (WGS) entry which is preliminary data.</text>
</comment>
<dbReference type="InterPro" id="IPR011528">
    <property type="entry name" value="NERD"/>
</dbReference>
<organism evidence="2 3">
    <name type="scientific">Zostera marina</name>
    <name type="common">Eelgrass</name>
    <dbReference type="NCBI Taxonomy" id="29655"/>
    <lineage>
        <taxon>Eukaryota</taxon>
        <taxon>Viridiplantae</taxon>
        <taxon>Streptophyta</taxon>
        <taxon>Embryophyta</taxon>
        <taxon>Tracheophyta</taxon>
        <taxon>Spermatophyta</taxon>
        <taxon>Magnoliopsida</taxon>
        <taxon>Liliopsida</taxon>
        <taxon>Zosteraceae</taxon>
        <taxon>Zostera</taxon>
    </lineage>
</organism>
<dbReference type="OMA" id="NCRPSYA"/>
<dbReference type="PANTHER" id="PTHR35287">
    <property type="entry name" value="SI:ZFOS-911D5.4"/>
    <property type="match status" value="1"/>
</dbReference>
<name>A0A0K9PGI1_ZOSMR</name>
<dbReference type="PROSITE" id="PS50965">
    <property type="entry name" value="NERD"/>
    <property type="match status" value="1"/>
</dbReference>
<sequence>MWLQIVFGFAGYKIYRWVFADDDIPDVGKHNSEAILAVSRRLEKIGGGKAYVGLRIPDPDTGDRQNIDIVLVTKKDVTIVSVLNVSGSVEVDGDGNWACSSGGYMNNVKVYPDPVAEITGQIDIFKLYLDQRGLTLPKGQLNATVVLPNAKCRVTHSIDSMPEVISFNKWAELKPEGGRFTTWIKGAFSSDNADGLHQKLHSILSTSPMWDRLELKGDKHFFGEFVEFKGKHEDVQPLKHIKRSKVSQITVQNASAFGSLGRSKVYLLCSPRNYGGEESSSSSSSESTEMVTRANVDVVFSPMNSKKTKRFSLSDVVLLVLGA</sequence>
<dbReference type="Proteomes" id="UP000036987">
    <property type="component" value="Unassembled WGS sequence"/>
</dbReference>